<comment type="subcellular location">
    <subcellularLocation>
        <location evidence="1">Cytoplasm</location>
    </subcellularLocation>
</comment>
<keyword evidence="8" id="KW-1185">Reference proteome</keyword>
<feature type="region of interest" description="Disordered" evidence="6">
    <location>
        <begin position="1"/>
        <end position="21"/>
    </location>
</feature>
<dbReference type="Proteomes" id="UP000076632">
    <property type="component" value="Unassembled WGS sequence"/>
</dbReference>
<dbReference type="GO" id="GO:0007015">
    <property type="term" value="P:actin filament organization"/>
    <property type="evidence" value="ECO:0007669"/>
    <property type="project" value="EnsemblFungi"/>
</dbReference>
<organism evidence="7 8">
    <name type="scientific">Xylona heveae (strain CBS 132557 / TC161)</name>
    <dbReference type="NCBI Taxonomy" id="1328760"/>
    <lineage>
        <taxon>Eukaryota</taxon>
        <taxon>Fungi</taxon>
        <taxon>Dikarya</taxon>
        <taxon>Ascomycota</taxon>
        <taxon>Pezizomycotina</taxon>
        <taxon>Xylonomycetes</taxon>
        <taxon>Xylonales</taxon>
        <taxon>Xylonaceae</taxon>
        <taxon>Xylona</taxon>
    </lineage>
</organism>
<dbReference type="InterPro" id="IPR000406">
    <property type="entry name" value="Rho_GDI"/>
</dbReference>
<sequence>MSNEADDDLAPSRTEGFKLGEKKTLEEYQKLDENDESLRKWKESLGIGSGQSLADSSDPRKAIILSLALEVEGRPDIVVDLTAPGSVETLKSKPFTIKEGARFNMTATFKVQHEVLSGLKYLQVIKRGGIRVRKDEEMIGSYAPSTSDKPSYVKKFAKEDAPSGMMARGHYTATSKFIDDDDNTHLMFEWSFDIKKDW</sequence>
<dbReference type="EMBL" id="KV407457">
    <property type="protein sequence ID" value="KZF23194.1"/>
    <property type="molecule type" value="Genomic_DNA"/>
</dbReference>
<dbReference type="Pfam" id="PF02115">
    <property type="entry name" value="Rho_GDI"/>
    <property type="match status" value="1"/>
</dbReference>
<dbReference type="PANTHER" id="PTHR10980">
    <property type="entry name" value="RHO GDP-DISSOCIATION INHIBITOR"/>
    <property type="match status" value="1"/>
</dbReference>
<evidence type="ECO:0000313" key="8">
    <source>
        <dbReference type="Proteomes" id="UP000076632"/>
    </source>
</evidence>
<evidence type="ECO:0000256" key="1">
    <source>
        <dbReference type="ARBA" id="ARBA00004496"/>
    </source>
</evidence>
<dbReference type="GO" id="GO:0005829">
    <property type="term" value="C:cytosol"/>
    <property type="evidence" value="ECO:0007669"/>
    <property type="project" value="EnsemblFungi"/>
</dbReference>
<comment type="similarity">
    <text evidence="2">Belongs to the Rho GDI family.</text>
</comment>
<dbReference type="GO" id="GO:0032889">
    <property type="term" value="P:regulation of vacuole fusion, non-autophagic"/>
    <property type="evidence" value="ECO:0007669"/>
    <property type="project" value="EnsemblFungi"/>
</dbReference>
<evidence type="ECO:0000256" key="6">
    <source>
        <dbReference type="SAM" id="MobiDB-lite"/>
    </source>
</evidence>
<evidence type="ECO:0000313" key="7">
    <source>
        <dbReference type="EMBL" id="KZF23194.1"/>
    </source>
</evidence>
<dbReference type="GO" id="GO:0005934">
    <property type="term" value="C:cellular bud tip"/>
    <property type="evidence" value="ECO:0007669"/>
    <property type="project" value="EnsemblFungi"/>
</dbReference>
<dbReference type="GO" id="GO:0007266">
    <property type="term" value="P:Rho protein signal transduction"/>
    <property type="evidence" value="ECO:0007669"/>
    <property type="project" value="EnsemblFungi"/>
</dbReference>
<evidence type="ECO:0000256" key="2">
    <source>
        <dbReference type="ARBA" id="ARBA00009758"/>
    </source>
</evidence>
<dbReference type="GO" id="GO:0016020">
    <property type="term" value="C:membrane"/>
    <property type="evidence" value="ECO:0007669"/>
    <property type="project" value="TreeGrafter"/>
</dbReference>
<dbReference type="SUPFAM" id="SSF81296">
    <property type="entry name" value="E set domains"/>
    <property type="match status" value="1"/>
</dbReference>
<dbReference type="AlphaFoldDB" id="A0A165HA05"/>
<name>A0A165HA05_XYLHT</name>
<dbReference type="InParanoid" id="A0A165HA05"/>
<dbReference type="STRING" id="1328760.A0A165HA05"/>
<evidence type="ECO:0000256" key="5">
    <source>
        <dbReference type="ARBA" id="ARBA00071407"/>
    </source>
</evidence>
<dbReference type="InterPro" id="IPR024792">
    <property type="entry name" value="RhoGDI_dom_sf"/>
</dbReference>
<proteinExistence type="inferred from homology"/>
<gene>
    <name evidence="7" type="ORF">L228DRAFT_245930</name>
</gene>
<dbReference type="PANTHER" id="PTHR10980:SF3">
    <property type="entry name" value="LD16419P"/>
    <property type="match status" value="1"/>
</dbReference>
<dbReference type="FunCoup" id="A0A165HA05">
    <property type="interactions" value="433"/>
</dbReference>
<protein>
    <recommendedName>
        <fullName evidence="5">Rho GDP-dissociation inhibitor</fullName>
    </recommendedName>
</protein>
<dbReference type="RefSeq" id="XP_018188749.1">
    <property type="nucleotide sequence ID" value="XM_018332281.1"/>
</dbReference>
<dbReference type="GO" id="GO:0005094">
    <property type="term" value="F:Rho GDP-dissociation inhibitor activity"/>
    <property type="evidence" value="ECO:0007669"/>
    <property type="project" value="EnsemblFungi"/>
</dbReference>
<dbReference type="InterPro" id="IPR014756">
    <property type="entry name" value="Ig_E-set"/>
</dbReference>
<dbReference type="OrthoDB" id="1683373at2759"/>
<reference evidence="7 8" key="1">
    <citation type="journal article" date="2016" name="Fungal Biol.">
        <title>The genome of Xylona heveae provides a window into fungal endophytism.</title>
        <authorList>
            <person name="Gazis R."/>
            <person name="Kuo A."/>
            <person name="Riley R."/>
            <person name="LaButti K."/>
            <person name="Lipzen A."/>
            <person name="Lin J."/>
            <person name="Amirebrahimi M."/>
            <person name="Hesse C.N."/>
            <person name="Spatafora J.W."/>
            <person name="Henrissat B."/>
            <person name="Hainaut M."/>
            <person name="Grigoriev I.V."/>
            <person name="Hibbett D.S."/>
        </authorList>
    </citation>
    <scope>NUCLEOTIDE SEQUENCE [LARGE SCALE GENOMIC DNA]</scope>
    <source>
        <strain evidence="7 8">TC161</strain>
    </source>
</reference>
<evidence type="ECO:0000256" key="4">
    <source>
        <dbReference type="ARBA" id="ARBA00054143"/>
    </source>
</evidence>
<keyword evidence="3" id="KW-0963">Cytoplasm</keyword>
<evidence type="ECO:0000256" key="3">
    <source>
        <dbReference type="ARBA" id="ARBA00022490"/>
    </source>
</evidence>
<comment type="function">
    <text evidence="4">Regulates the GDP/GTP exchange reaction of the Rho proteins by inhibiting the dissociation of GDP from them, and the subsequent binding of GTP to them.</text>
</comment>
<dbReference type="GeneID" id="28897418"/>
<accession>A0A165HA05</accession>
<dbReference type="GO" id="GO:0005935">
    <property type="term" value="C:cellular bud neck"/>
    <property type="evidence" value="ECO:0007669"/>
    <property type="project" value="EnsemblFungi"/>
</dbReference>
<dbReference type="Gene3D" id="2.70.50.30">
    <property type="entry name" value="Coagulation Factor XIII, subunit A, domain 1"/>
    <property type="match status" value="1"/>
</dbReference>
<dbReference type="FunFam" id="2.70.50.30:FF:000001">
    <property type="entry name" value="Rho GDP-dissociation inhibitor 1"/>
    <property type="match status" value="1"/>
</dbReference>
<dbReference type="OMA" id="YKPTAAK"/>